<reference evidence="2 3" key="1">
    <citation type="submission" date="2023-08" db="EMBL/GenBank/DDBJ databases">
        <title>A Necator americanus chromosomal reference genome.</title>
        <authorList>
            <person name="Ilik V."/>
            <person name="Petrzelkova K.J."/>
            <person name="Pardy F."/>
            <person name="Fuh T."/>
            <person name="Niatou-Singa F.S."/>
            <person name="Gouil Q."/>
            <person name="Baker L."/>
            <person name="Ritchie M.E."/>
            <person name="Jex A.R."/>
            <person name="Gazzola D."/>
            <person name="Li H."/>
            <person name="Toshio Fujiwara R."/>
            <person name="Zhan B."/>
            <person name="Aroian R.V."/>
            <person name="Pafco B."/>
            <person name="Schwarz E.M."/>
        </authorList>
    </citation>
    <scope>NUCLEOTIDE SEQUENCE [LARGE SCALE GENOMIC DNA]</scope>
    <source>
        <strain evidence="2 3">Aroian</strain>
        <tissue evidence="2">Whole animal</tissue>
    </source>
</reference>
<feature type="compositionally biased region" description="Polar residues" evidence="1">
    <location>
        <begin position="87"/>
        <end position="101"/>
    </location>
</feature>
<accession>A0ABR1EGD4</accession>
<comment type="caution">
    <text evidence="2">The sequence shown here is derived from an EMBL/GenBank/DDBJ whole genome shotgun (WGS) entry which is preliminary data.</text>
</comment>
<organism evidence="2 3">
    <name type="scientific">Necator americanus</name>
    <name type="common">Human hookworm</name>
    <dbReference type="NCBI Taxonomy" id="51031"/>
    <lineage>
        <taxon>Eukaryota</taxon>
        <taxon>Metazoa</taxon>
        <taxon>Ecdysozoa</taxon>
        <taxon>Nematoda</taxon>
        <taxon>Chromadorea</taxon>
        <taxon>Rhabditida</taxon>
        <taxon>Rhabditina</taxon>
        <taxon>Rhabditomorpha</taxon>
        <taxon>Strongyloidea</taxon>
        <taxon>Ancylostomatidae</taxon>
        <taxon>Bunostominae</taxon>
        <taxon>Necator</taxon>
    </lineage>
</organism>
<name>A0ABR1EGD4_NECAM</name>
<dbReference type="EMBL" id="JAVFWL010000006">
    <property type="protein sequence ID" value="KAK6761523.1"/>
    <property type="molecule type" value="Genomic_DNA"/>
</dbReference>
<proteinExistence type="predicted"/>
<sequence length="117" mass="13265">MEEQFSRHHGPQKRSYHKEALVWKTTCGEDTRTTCVEKSTGELAVRRLKVPTAVQPRRQRVPLYGKDDRQQGKCAMDNVERGAQTIVLPTTTRPPRQSIASRSEDGDVRDAFTLGEV</sequence>
<evidence type="ECO:0000256" key="1">
    <source>
        <dbReference type="SAM" id="MobiDB-lite"/>
    </source>
</evidence>
<protein>
    <submittedName>
        <fullName evidence="2">Uncharacterized protein</fullName>
    </submittedName>
</protein>
<feature type="region of interest" description="Disordered" evidence="1">
    <location>
        <begin position="63"/>
        <end position="117"/>
    </location>
</feature>
<gene>
    <name evidence="2" type="primary">Necator_chrX.g22716</name>
    <name evidence="2" type="ORF">RB195_022553</name>
</gene>
<keyword evidence="3" id="KW-1185">Reference proteome</keyword>
<evidence type="ECO:0000313" key="3">
    <source>
        <dbReference type="Proteomes" id="UP001303046"/>
    </source>
</evidence>
<evidence type="ECO:0000313" key="2">
    <source>
        <dbReference type="EMBL" id="KAK6761523.1"/>
    </source>
</evidence>
<dbReference type="Proteomes" id="UP001303046">
    <property type="component" value="Unassembled WGS sequence"/>
</dbReference>